<comment type="caution">
    <text evidence="13">The sequence shown here is derived from an EMBL/GenBank/DDBJ whole genome shotgun (WGS) entry which is preliminary data.</text>
</comment>
<evidence type="ECO:0000256" key="11">
    <source>
        <dbReference type="ARBA" id="ARBA00030849"/>
    </source>
</evidence>
<evidence type="ECO:0000313" key="14">
    <source>
        <dbReference type="Proteomes" id="UP000308768"/>
    </source>
</evidence>
<dbReference type="InterPro" id="IPR052433">
    <property type="entry name" value="X-Pro_dipept-like"/>
</dbReference>
<dbReference type="SUPFAM" id="SSF55920">
    <property type="entry name" value="Creatinase/aminopeptidase"/>
    <property type="match status" value="1"/>
</dbReference>
<dbReference type="PANTHER" id="PTHR43226:SF1">
    <property type="entry name" value="XAA-PRO DIPEPTIDASE"/>
    <property type="match status" value="1"/>
</dbReference>
<comment type="catalytic activity">
    <reaction evidence="1">
        <text>Release of any N-terminal amino acid, including proline, that is linked to proline, even from a dipeptide or tripeptide.</text>
        <dbReference type="EC" id="3.4.11.9"/>
    </reaction>
</comment>
<dbReference type="Pfam" id="PF00557">
    <property type="entry name" value="Peptidase_M24"/>
    <property type="match status" value="1"/>
</dbReference>
<keyword evidence="14" id="KW-1185">Reference proteome</keyword>
<dbReference type="FunFam" id="3.90.230.10:FF:000002">
    <property type="entry name" value="Xaa-Pro aminopeptidase 3"/>
    <property type="match status" value="1"/>
</dbReference>
<feature type="domain" description="Aminopeptidase P N-terminal" evidence="12">
    <location>
        <begin position="13"/>
        <end position="146"/>
    </location>
</feature>
<dbReference type="SMART" id="SM01011">
    <property type="entry name" value="AMP_N"/>
    <property type="match status" value="1"/>
</dbReference>
<dbReference type="InterPro" id="IPR029149">
    <property type="entry name" value="Creatin/AminoP/Spt16_N"/>
</dbReference>
<dbReference type="EMBL" id="NAJN01000014">
    <property type="protein sequence ID" value="TKA81824.1"/>
    <property type="molecule type" value="Genomic_DNA"/>
</dbReference>
<keyword evidence="7" id="KW-0479">Metal-binding</keyword>
<comment type="function">
    <text evidence="3">Catalyzes the removal of a penultimate prolyl residue from the N-termini of peptides.</text>
</comment>
<dbReference type="PANTHER" id="PTHR43226">
    <property type="entry name" value="XAA-PRO AMINOPEPTIDASE 3"/>
    <property type="match status" value="1"/>
</dbReference>
<evidence type="ECO:0000256" key="5">
    <source>
        <dbReference type="ARBA" id="ARBA00012574"/>
    </source>
</evidence>
<keyword evidence="6 13" id="KW-0031">Aminopeptidase</keyword>
<evidence type="ECO:0000256" key="6">
    <source>
        <dbReference type="ARBA" id="ARBA00022438"/>
    </source>
</evidence>
<dbReference type="GO" id="GO:0030145">
    <property type="term" value="F:manganese ion binding"/>
    <property type="evidence" value="ECO:0007669"/>
    <property type="project" value="InterPro"/>
</dbReference>
<comment type="cofactor">
    <cofactor evidence="2">
        <name>Mn(2+)</name>
        <dbReference type="ChEBI" id="CHEBI:29035"/>
    </cofactor>
</comment>
<keyword evidence="8" id="KW-0378">Hydrolase</keyword>
<dbReference type="Gene3D" id="3.40.350.10">
    <property type="entry name" value="Creatinase/prolidase N-terminal domain"/>
    <property type="match status" value="1"/>
</dbReference>
<proteinExistence type="inferred from homology"/>
<dbReference type="EC" id="3.4.11.9" evidence="5"/>
<sequence length="459" mass="50963">MADSVDSILSGKYPAKAHAKRVADYMKAHGGSGSGVIYLEGQKTRMIEDNDEAMPFRQRRYFYYLTGCPLPDCYFTYDIEAQTSTLFIPPVDPDEVVWSGLPTTVEEARERYDVDDVRLSTEVNLYLTSSSTPQSTVWAINHQVSTHTTFLSFASKDFSLAKTAIEECRVVKDAYEIALTKKANAISTTAHIAVMKAVKHASNERELQALFLQQCIAHGCREQAYGAIVASGTNAATLHYQQNSLPLAGKLNLLLDAGGEYRCYASDITRTFPVNGRFTRESRAIYAIVLKMQKACIAMLRAGVVWERVHERAHQLAIEGLLHLGLLRGDKEALFAARTSVAFFPHGLGHYLGMDTHDSGGHADYADPDPMFRYLRVRGALPAGAIVTVEPGLYFCRFIVEPYLRDEKHAGFIDEDVLERYWSVGGVRIEDDLLVTEEGSENLTATPKEVEDVEALVNG</sequence>
<dbReference type="OrthoDB" id="10261878at2759"/>
<accession>A0A4U0XVK6</accession>
<evidence type="ECO:0000256" key="4">
    <source>
        <dbReference type="ARBA" id="ARBA00008766"/>
    </source>
</evidence>
<dbReference type="Gene3D" id="3.90.230.10">
    <property type="entry name" value="Creatinase/methionine aminopeptidase superfamily"/>
    <property type="match status" value="1"/>
</dbReference>
<keyword evidence="6 13" id="KW-0645">Protease</keyword>
<dbReference type="SUPFAM" id="SSF53092">
    <property type="entry name" value="Creatinase/prolidase N-terminal domain"/>
    <property type="match status" value="1"/>
</dbReference>
<keyword evidence="9" id="KW-0482">Metalloprotease</keyword>
<evidence type="ECO:0000256" key="8">
    <source>
        <dbReference type="ARBA" id="ARBA00022801"/>
    </source>
</evidence>
<dbReference type="Pfam" id="PF05195">
    <property type="entry name" value="AMP_N"/>
    <property type="match status" value="1"/>
</dbReference>
<gene>
    <name evidence="13" type="ORF">B0A49_00588</name>
</gene>
<evidence type="ECO:0000256" key="2">
    <source>
        <dbReference type="ARBA" id="ARBA00001936"/>
    </source>
</evidence>
<dbReference type="InterPro" id="IPR000994">
    <property type="entry name" value="Pept_M24"/>
</dbReference>
<comment type="similarity">
    <text evidence="4">Belongs to the peptidase M24B family.</text>
</comment>
<dbReference type="GO" id="GO:0070006">
    <property type="term" value="F:metalloaminopeptidase activity"/>
    <property type="evidence" value="ECO:0007669"/>
    <property type="project" value="InterPro"/>
</dbReference>
<dbReference type="STRING" id="331657.A0A4U0XVK6"/>
<organism evidence="13 14">
    <name type="scientific">Cryomyces minteri</name>
    <dbReference type="NCBI Taxonomy" id="331657"/>
    <lineage>
        <taxon>Eukaryota</taxon>
        <taxon>Fungi</taxon>
        <taxon>Dikarya</taxon>
        <taxon>Ascomycota</taxon>
        <taxon>Pezizomycotina</taxon>
        <taxon>Dothideomycetes</taxon>
        <taxon>Dothideomycetes incertae sedis</taxon>
        <taxon>Cryomyces</taxon>
    </lineage>
</organism>
<keyword evidence="10" id="KW-0464">Manganese</keyword>
<evidence type="ECO:0000313" key="13">
    <source>
        <dbReference type="EMBL" id="TKA81824.1"/>
    </source>
</evidence>
<protein>
    <recommendedName>
        <fullName evidence="5">Xaa-Pro aminopeptidase</fullName>
        <ecNumber evidence="5">3.4.11.9</ecNumber>
    </recommendedName>
    <alternativeName>
        <fullName evidence="11">Aminoacylproline aminopeptidase</fullName>
    </alternativeName>
</protein>
<evidence type="ECO:0000259" key="12">
    <source>
        <dbReference type="SMART" id="SM01011"/>
    </source>
</evidence>
<dbReference type="InterPro" id="IPR007865">
    <property type="entry name" value="Aminopep_P_N"/>
</dbReference>
<reference evidence="13 14" key="1">
    <citation type="submission" date="2017-03" db="EMBL/GenBank/DDBJ databases">
        <title>Genomes of endolithic fungi from Antarctica.</title>
        <authorList>
            <person name="Coleine C."/>
            <person name="Masonjones S."/>
            <person name="Stajich J.E."/>
        </authorList>
    </citation>
    <scope>NUCLEOTIDE SEQUENCE [LARGE SCALE GENOMIC DNA]</scope>
    <source>
        <strain evidence="13 14">CCFEE 5187</strain>
    </source>
</reference>
<dbReference type="InterPro" id="IPR036005">
    <property type="entry name" value="Creatinase/aminopeptidase-like"/>
</dbReference>
<dbReference type="AlphaFoldDB" id="A0A4U0XVK6"/>
<dbReference type="GO" id="GO:0006508">
    <property type="term" value="P:proteolysis"/>
    <property type="evidence" value="ECO:0007669"/>
    <property type="project" value="TreeGrafter"/>
</dbReference>
<name>A0A4U0XVK6_9PEZI</name>
<evidence type="ECO:0000256" key="9">
    <source>
        <dbReference type="ARBA" id="ARBA00023049"/>
    </source>
</evidence>
<evidence type="ECO:0000256" key="1">
    <source>
        <dbReference type="ARBA" id="ARBA00001424"/>
    </source>
</evidence>
<dbReference type="Proteomes" id="UP000308768">
    <property type="component" value="Unassembled WGS sequence"/>
</dbReference>
<evidence type="ECO:0000256" key="3">
    <source>
        <dbReference type="ARBA" id="ARBA00002443"/>
    </source>
</evidence>
<evidence type="ECO:0000256" key="10">
    <source>
        <dbReference type="ARBA" id="ARBA00023211"/>
    </source>
</evidence>
<dbReference type="CDD" id="cd01087">
    <property type="entry name" value="Prolidase"/>
    <property type="match status" value="1"/>
</dbReference>
<evidence type="ECO:0000256" key="7">
    <source>
        <dbReference type="ARBA" id="ARBA00022723"/>
    </source>
</evidence>